<dbReference type="AlphaFoldDB" id="A0A0L0HD31"/>
<dbReference type="RefSeq" id="XP_016606658.1">
    <property type="nucleotide sequence ID" value="XM_016754514.1"/>
</dbReference>
<evidence type="ECO:0000256" key="1">
    <source>
        <dbReference type="ARBA" id="ARBA00001936"/>
    </source>
</evidence>
<dbReference type="InterPro" id="IPR018966">
    <property type="entry name" value="VTC_domain"/>
</dbReference>
<proteinExistence type="inferred from homology"/>
<feature type="compositionally biased region" description="Polar residues" evidence="16">
    <location>
        <begin position="491"/>
        <end position="501"/>
    </location>
</feature>
<dbReference type="PANTHER" id="PTHR46140">
    <property type="entry name" value="VACUOLAR TRANSPORTER CHAPERONE 1-RELATED"/>
    <property type="match status" value="1"/>
</dbReference>
<dbReference type="FunFam" id="3.20.100.30:FF:000001">
    <property type="entry name" value="Vacuolar transporter chaperone 4"/>
    <property type="match status" value="1"/>
</dbReference>
<dbReference type="STRING" id="645134.A0A0L0HD31"/>
<name>A0A0L0HD31_SPIPD</name>
<feature type="coiled-coil region" evidence="15">
    <location>
        <begin position="312"/>
        <end position="339"/>
    </location>
</feature>
<keyword evidence="5" id="KW-0808">Transferase</keyword>
<organism evidence="19 20">
    <name type="scientific">Spizellomyces punctatus (strain DAOM BR117)</name>
    <dbReference type="NCBI Taxonomy" id="645134"/>
    <lineage>
        <taxon>Eukaryota</taxon>
        <taxon>Fungi</taxon>
        <taxon>Fungi incertae sedis</taxon>
        <taxon>Chytridiomycota</taxon>
        <taxon>Chytridiomycota incertae sedis</taxon>
        <taxon>Chytridiomycetes</taxon>
        <taxon>Spizellomycetales</taxon>
        <taxon>Spizellomycetaceae</taxon>
        <taxon>Spizellomyces</taxon>
    </lineage>
</organism>
<evidence type="ECO:0000256" key="2">
    <source>
        <dbReference type="ARBA" id="ARBA00004128"/>
    </source>
</evidence>
<keyword evidence="8 17" id="KW-0472">Membrane</keyword>
<evidence type="ECO:0000313" key="20">
    <source>
        <dbReference type="Proteomes" id="UP000053201"/>
    </source>
</evidence>
<keyword evidence="7 17" id="KW-1133">Transmembrane helix</keyword>
<dbReference type="VEuPathDB" id="FungiDB:SPPG_06298"/>
<dbReference type="GO" id="GO:0008976">
    <property type="term" value="F:polyphosphate kinase activity"/>
    <property type="evidence" value="ECO:0007669"/>
    <property type="project" value="UniProtKB-EC"/>
</dbReference>
<feature type="transmembrane region" description="Helical" evidence="17">
    <location>
        <begin position="646"/>
        <end position="665"/>
    </location>
</feature>
<gene>
    <name evidence="19" type="ORF">SPPG_06298</name>
</gene>
<keyword evidence="6 17" id="KW-0812">Transmembrane</keyword>
<dbReference type="OMA" id="NVNAYMR"/>
<evidence type="ECO:0000256" key="3">
    <source>
        <dbReference type="ARBA" id="ARBA00012960"/>
    </source>
</evidence>
<dbReference type="EMBL" id="KQ257460">
    <property type="protein sequence ID" value="KNC98618.1"/>
    <property type="molecule type" value="Genomic_DNA"/>
</dbReference>
<dbReference type="InterPro" id="IPR003807">
    <property type="entry name" value="DUF202"/>
</dbReference>
<evidence type="ECO:0000256" key="13">
    <source>
        <dbReference type="ARBA" id="ARBA00080494"/>
    </source>
</evidence>
<dbReference type="Gene3D" id="3.20.100.30">
    <property type="entry name" value="VTC, catalytic tunnel domain"/>
    <property type="match status" value="1"/>
</dbReference>
<keyword evidence="4" id="KW-0926">Vacuole</keyword>
<dbReference type="PROSITE" id="PS51382">
    <property type="entry name" value="SPX"/>
    <property type="match status" value="1"/>
</dbReference>
<dbReference type="InterPro" id="IPR004331">
    <property type="entry name" value="SPX_dom"/>
</dbReference>
<comment type="cofactor">
    <cofactor evidence="1">
        <name>Mn(2+)</name>
        <dbReference type="ChEBI" id="CHEBI:29035"/>
    </cofactor>
</comment>
<comment type="similarity">
    <text evidence="10">Belongs to the VTC4 family.</text>
</comment>
<evidence type="ECO:0000256" key="7">
    <source>
        <dbReference type="ARBA" id="ARBA00022989"/>
    </source>
</evidence>
<evidence type="ECO:0000313" key="19">
    <source>
        <dbReference type="EMBL" id="KNC98618.1"/>
    </source>
</evidence>
<feature type="transmembrane region" description="Helical" evidence="17">
    <location>
        <begin position="619"/>
        <end position="639"/>
    </location>
</feature>
<evidence type="ECO:0000259" key="18">
    <source>
        <dbReference type="PROSITE" id="PS51382"/>
    </source>
</evidence>
<dbReference type="InterPro" id="IPR042267">
    <property type="entry name" value="VTC_sf"/>
</dbReference>
<dbReference type="GO" id="GO:0006799">
    <property type="term" value="P:polyphosphate biosynthetic process"/>
    <property type="evidence" value="ECO:0007669"/>
    <property type="project" value="UniProtKB-ARBA"/>
</dbReference>
<evidence type="ECO:0000256" key="17">
    <source>
        <dbReference type="SAM" id="Phobius"/>
    </source>
</evidence>
<evidence type="ECO:0000256" key="15">
    <source>
        <dbReference type="SAM" id="Coils"/>
    </source>
</evidence>
<dbReference type="Proteomes" id="UP000053201">
    <property type="component" value="Unassembled WGS sequence"/>
</dbReference>
<dbReference type="OrthoDB" id="6493944at2759"/>
<dbReference type="GO" id="GO:0033254">
    <property type="term" value="C:vacuolar transporter chaperone complex"/>
    <property type="evidence" value="ECO:0007669"/>
    <property type="project" value="TreeGrafter"/>
</dbReference>
<dbReference type="InParanoid" id="A0A0L0HD31"/>
<evidence type="ECO:0000256" key="10">
    <source>
        <dbReference type="ARBA" id="ARBA00061390"/>
    </source>
</evidence>
<dbReference type="FunCoup" id="A0A0L0HD31">
    <property type="interactions" value="25"/>
</dbReference>
<evidence type="ECO:0000256" key="5">
    <source>
        <dbReference type="ARBA" id="ARBA00022679"/>
    </source>
</evidence>
<evidence type="ECO:0000256" key="6">
    <source>
        <dbReference type="ARBA" id="ARBA00022692"/>
    </source>
</evidence>
<feature type="region of interest" description="Disordered" evidence="16">
    <location>
        <begin position="491"/>
        <end position="511"/>
    </location>
</feature>
<evidence type="ECO:0000256" key="14">
    <source>
        <dbReference type="ARBA" id="ARBA00081313"/>
    </source>
</evidence>
<dbReference type="eggNOG" id="KOG4580">
    <property type="taxonomic scope" value="Eukaryota"/>
</dbReference>
<dbReference type="CDD" id="cd07751">
    <property type="entry name" value="PolyPPase_VTC4_like"/>
    <property type="match status" value="1"/>
</dbReference>
<evidence type="ECO:0000256" key="4">
    <source>
        <dbReference type="ARBA" id="ARBA00022554"/>
    </source>
</evidence>
<accession>A0A0L0HD31</accession>
<dbReference type="InterPro" id="IPR051572">
    <property type="entry name" value="VTC_Complex_Subunit"/>
</dbReference>
<dbReference type="Pfam" id="PF09359">
    <property type="entry name" value="VTC"/>
    <property type="match status" value="1"/>
</dbReference>
<dbReference type="GO" id="GO:0000329">
    <property type="term" value="C:fungal-type vacuole membrane"/>
    <property type="evidence" value="ECO:0007669"/>
    <property type="project" value="TreeGrafter"/>
</dbReference>
<evidence type="ECO:0000256" key="9">
    <source>
        <dbReference type="ARBA" id="ARBA00050204"/>
    </source>
</evidence>
<sequence length="709" mass="81901">MKFGLQLANSLYQEWRFYYIDYDELKRQLKTGLKNDGFNEQKEAAFVETLERELEKVAAFRNIKGDELTRRVQHCEAVVDSILASSEDADEARFNRVEEEISRITMEVTELSKFIRLNYSGFLKILKKHDKHTSFMLKPTFMIRMNARPFYKQSFDSLILRLSKLFDTIRTGGQRSQENANAGGSQQNFVRRTTKYWVHPDNVTEVKCIILKYLPVLVFSAKGKKEPDPAISSIYFDNDSFDLYLGRLEKTEGAEAIRLRWYGNMDQTEIFVERKTHREDWTGEQSVKSRFPIKEKYVNAYLKGDFDYSKIIQKLRDKKAKGEKELEHLETLAREVQESVLKKQLHPVVRTFYNRTAFQLPGDARVRISLDTELTMIREDNEDRPRSGDNWRRVDAGTTAPFDYLPSEDVCPFPYAILEVKLQTQHGAEVPKWVDELVNSHLVEEVPKFSKFIHGVATLLENRVSLLPFWLPQMDKDIRKPVPADWRSLEWSSTGLPSSRESSMERGRTNGHLRRTKSNLRNESDADSVEVIVEHPSEDVEDSDERTPLLGIGGGQNGSSSFNRGTHRQRPFSWAGGFGNLFKRDSPQSRGASTTTPQKRIALPVRVEPKVFFANERTFLSWLHFCIVLGGLALGLLNFGDRVGQISGLIFTLVAMMFMVYSLFLYQWRAHKIRNRDAGPYDDRVGPTVLVIVLFFAIMINFWLKFSSV</sequence>
<comment type="catalytic activity">
    <reaction evidence="9">
        <text>[phosphate](n) + ATP = [phosphate](n+1) + ADP</text>
        <dbReference type="Rhea" id="RHEA:19573"/>
        <dbReference type="Rhea" id="RHEA-COMP:9859"/>
        <dbReference type="Rhea" id="RHEA-COMP:14280"/>
        <dbReference type="ChEBI" id="CHEBI:16838"/>
        <dbReference type="ChEBI" id="CHEBI:30616"/>
        <dbReference type="ChEBI" id="CHEBI:456216"/>
        <dbReference type="EC" id="2.7.4.1"/>
    </reaction>
    <physiologicalReaction direction="left-to-right" evidence="9">
        <dbReference type="Rhea" id="RHEA:19574"/>
    </physiologicalReaction>
</comment>
<dbReference type="CDD" id="cd14480">
    <property type="entry name" value="SPX_VTC2_like"/>
    <property type="match status" value="1"/>
</dbReference>
<dbReference type="PANTHER" id="PTHR46140:SF1">
    <property type="entry name" value="VACUOLAR TRANSPORTER CHAPERONE COMPLEX SUBUNIT 4-RELATED"/>
    <property type="match status" value="1"/>
</dbReference>
<keyword evidence="20" id="KW-1185">Reference proteome</keyword>
<feature type="domain" description="SPX" evidence="18">
    <location>
        <begin position="1"/>
        <end position="143"/>
    </location>
</feature>
<dbReference type="eggNOG" id="KOG1161">
    <property type="taxonomic scope" value="Eukaryota"/>
</dbReference>
<reference evidence="19 20" key="1">
    <citation type="submission" date="2009-08" db="EMBL/GenBank/DDBJ databases">
        <title>The Genome Sequence of Spizellomyces punctatus strain DAOM BR117.</title>
        <authorList>
            <consortium name="The Broad Institute Genome Sequencing Platform"/>
            <person name="Russ C."/>
            <person name="Cuomo C."/>
            <person name="Shea T."/>
            <person name="Young S.K."/>
            <person name="Zeng Q."/>
            <person name="Koehrsen M."/>
            <person name="Haas B."/>
            <person name="Borodovsky M."/>
            <person name="Guigo R."/>
            <person name="Alvarado L."/>
            <person name="Berlin A."/>
            <person name="Bochicchio J."/>
            <person name="Borenstein D."/>
            <person name="Chapman S."/>
            <person name="Chen Z."/>
            <person name="Engels R."/>
            <person name="Freedman E."/>
            <person name="Gellesch M."/>
            <person name="Goldberg J."/>
            <person name="Griggs A."/>
            <person name="Gujja S."/>
            <person name="Heiman D."/>
            <person name="Hepburn T."/>
            <person name="Howarth C."/>
            <person name="Jen D."/>
            <person name="Larson L."/>
            <person name="Lewis B."/>
            <person name="Mehta T."/>
            <person name="Park D."/>
            <person name="Pearson M."/>
            <person name="Roberts A."/>
            <person name="Saif S."/>
            <person name="Shenoy N."/>
            <person name="Sisk P."/>
            <person name="Stolte C."/>
            <person name="Sykes S."/>
            <person name="Thomson T."/>
            <person name="Walk T."/>
            <person name="White J."/>
            <person name="Yandava C."/>
            <person name="Burger G."/>
            <person name="Gray M.W."/>
            <person name="Holland P.W.H."/>
            <person name="King N."/>
            <person name="Lang F.B.F."/>
            <person name="Roger A.J."/>
            <person name="Ruiz-Trillo I."/>
            <person name="Lander E."/>
            <person name="Nusbaum C."/>
        </authorList>
    </citation>
    <scope>NUCLEOTIDE SEQUENCE [LARGE SCALE GENOMIC DNA]</scope>
    <source>
        <strain evidence="19 20">DAOM BR117</strain>
    </source>
</reference>
<protein>
    <recommendedName>
        <fullName evidence="11">Vacuolar transporter chaperone complex subunit 4</fullName>
        <ecNumber evidence="3">2.7.4.1</ecNumber>
    </recommendedName>
    <alternativeName>
        <fullName evidence="13">Polyphosphate kinase</fullName>
    </alternativeName>
    <alternativeName>
        <fullName evidence="12">SPX-dependent polyphosphate polymerase VTC subunit 4</fullName>
    </alternativeName>
    <alternativeName>
        <fullName evidence="14">Vacuolar membrane polyphosphate polymerase catalytic subunit</fullName>
    </alternativeName>
</protein>
<dbReference type="GeneID" id="27689620"/>
<evidence type="ECO:0000256" key="8">
    <source>
        <dbReference type="ARBA" id="ARBA00023136"/>
    </source>
</evidence>
<dbReference type="EC" id="2.7.4.1" evidence="3"/>
<comment type="subcellular location">
    <subcellularLocation>
        <location evidence="2">Vacuole membrane</location>
        <topology evidence="2">Multi-pass membrane protein</topology>
    </subcellularLocation>
</comment>
<keyword evidence="15" id="KW-0175">Coiled coil</keyword>
<evidence type="ECO:0000256" key="16">
    <source>
        <dbReference type="SAM" id="MobiDB-lite"/>
    </source>
</evidence>
<feature type="transmembrane region" description="Helical" evidence="17">
    <location>
        <begin position="685"/>
        <end position="704"/>
    </location>
</feature>
<dbReference type="Pfam" id="PF02656">
    <property type="entry name" value="DUF202"/>
    <property type="match status" value="1"/>
</dbReference>
<evidence type="ECO:0000256" key="11">
    <source>
        <dbReference type="ARBA" id="ARBA00067464"/>
    </source>
</evidence>
<evidence type="ECO:0000256" key="12">
    <source>
        <dbReference type="ARBA" id="ARBA00075894"/>
    </source>
</evidence>